<dbReference type="InterPro" id="IPR046346">
    <property type="entry name" value="Aminoacid_DH-like_N_sf"/>
</dbReference>
<dbReference type="InterPro" id="IPR022893">
    <property type="entry name" value="Shikimate_DH_fam"/>
</dbReference>
<gene>
    <name evidence="1" type="primary">aroE</name>
    <name evidence="4" type="ORF">ENM84_00590</name>
</gene>
<dbReference type="GO" id="GO:0009073">
    <property type="term" value="P:aromatic amino acid family biosynthetic process"/>
    <property type="evidence" value="ECO:0007669"/>
    <property type="project" value="UniProtKB-KW"/>
</dbReference>
<dbReference type="GO" id="GO:0009423">
    <property type="term" value="P:chorismate biosynthetic process"/>
    <property type="evidence" value="ECO:0007669"/>
    <property type="project" value="UniProtKB-UniRule"/>
</dbReference>
<dbReference type="InterPro" id="IPR006151">
    <property type="entry name" value="Shikm_DH/Glu-tRNA_Rdtase"/>
</dbReference>
<comment type="similarity">
    <text evidence="1">Belongs to the shikimate dehydrogenase family.</text>
</comment>
<dbReference type="PANTHER" id="PTHR21089">
    <property type="entry name" value="SHIKIMATE DEHYDROGENASE"/>
    <property type="match status" value="1"/>
</dbReference>
<feature type="domain" description="Shikimate dehydrogenase substrate binding N-terminal" evidence="3">
    <location>
        <begin position="13"/>
        <end position="94"/>
    </location>
</feature>
<dbReference type="CDD" id="cd01065">
    <property type="entry name" value="NAD_bind_Shikimate_DH"/>
    <property type="match status" value="1"/>
</dbReference>
<comment type="caution">
    <text evidence="1">Lacks conserved residue(s) required for the propagation of feature annotation.</text>
</comment>
<comment type="caution">
    <text evidence="4">The sequence shown here is derived from an EMBL/GenBank/DDBJ whole genome shotgun (WGS) entry which is preliminary data.</text>
</comment>
<dbReference type="Gene3D" id="3.40.50.720">
    <property type="entry name" value="NAD(P)-binding Rossmann-like Domain"/>
    <property type="match status" value="1"/>
</dbReference>
<organism evidence="4">
    <name type="scientific">Ignisphaera aggregans</name>
    <dbReference type="NCBI Taxonomy" id="334771"/>
    <lineage>
        <taxon>Archaea</taxon>
        <taxon>Thermoproteota</taxon>
        <taxon>Thermoprotei</taxon>
        <taxon>Desulfurococcales</taxon>
        <taxon>Desulfurococcaceae</taxon>
        <taxon>Ignisphaera</taxon>
    </lineage>
</organism>
<feature type="binding site" evidence="1">
    <location>
        <position position="206"/>
    </location>
    <ligand>
        <name>NADP(+)</name>
        <dbReference type="ChEBI" id="CHEBI:58349"/>
    </ligand>
</feature>
<dbReference type="HAMAP" id="MF_00222">
    <property type="entry name" value="Shikimate_DH_AroE"/>
    <property type="match status" value="1"/>
</dbReference>
<name>A0A7C5XFQ9_9CREN</name>
<dbReference type="Pfam" id="PF01488">
    <property type="entry name" value="Shikimate_DH"/>
    <property type="match status" value="1"/>
</dbReference>
<dbReference type="InterPro" id="IPR013708">
    <property type="entry name" value="Shikimate_DH-bd_N"/>
</dbReference>
<dbReference type="PANTHER" id="PTHR21089:SF1">
    <property type="entry name" value="BIFUNCTIONAL 3-DEHYDROQUINATE DEHYDRATASE_SHIKIMATE DEHYDROGENASE, CHLOROPLASTIC"/>
    <property type="match status" value="1"/>
</dbReference>
<feature type="binding site" evidence="1">
    <location>
        <position position="67"/>
    </location>
    <ligand>
        <name>shikimate</name>
        <dbReference type="ChEBI" id="CHEBI:36208"/>
    </ligand>
</feature>
<dbReference type="EMBL" id="DRZI01000019">
    <property type="protein sequence ID" value="HHP81139.1"/>
    <property type="molecule type" value="Genomic_DNA"/>
</dbReference>
<keyword evidence="1" id="KW-0521">NADP</keyword>
<dbReference type="SUPFAM" id="SSF53223">
    <property type="entry name" value="Aminoacid dehydrogenase-like, N-terminal domain"/>
    <property type="match status" value="1"/>
</dbReference>
<proteinExistence type="inferred from homology"/>
<comment type="function">
    <text evidence="1">Involved in the biosynthesis of the chorismate, which leads to the biosynthesis of aromatic amino acids. Catalyzes the reversible NADPH linked reduction of 3-dehydroshikimate (DHSA) to yield shikimate (SA).</text>
</comment>
<reference evidence="4" key="1">
    <citation type="journal article" date="2020" name="mSystems">
        <title>Genome- and Community-Level Interaction Insights into Carbon Utilization and Element Cycling Functions of Hydrothermarchaeota in Hydrothermal Sediment.</title>
        <authorList>
            <person name="Zhou Z."/>
            <person name="Liu Y."/>
            <person name="Xu W."/>
            <person name="Pan J."/>
            <person name="Luo Z.H."/>
            <person name="Li M."/>
        </authorList>
    </citation>
    <scope>NUCLEOTIDE SEQUENCE [LARGE SCALE GENOMIC DNA]</scope>
    <source>
        <strain evidence="4">SpSt-1121</strain>
    </source>
</reference>
<feature type="binding site" evidence="1">
    <location>
        <position position="236"/>
    </location>
    <ligand>
        <name>shikimate</name>
        <dbReference type="ChEBI" id="CHEBI:36208"/>
    </ligand>
</feature>
<comment type="subunit">
    <text evidence="1">Homodimer.</text>
</comment>
<sequence length="265" mass="30096">MSWIDVNTKLFGLIGYNISYTLSPAIHNYIFHEIGYNAVYLVFDIPEEKFNKMIDTLIELCEGLNITIPYKEKIFGFLKDFDSDAKRIGAVNTIYRGRGYNTDYTAIKSLVIEKINSLQDMICYIYGAGGAAKASAIALGDLGCRISVVNRSIERAIELVKRLNSLGYEAKVENKCGEKVDVVVNATPNPLFVHDDCLKAKLVIDLVYRPVETILIKKARDRGIDVIDGIRILVKQALDAQRIWHGNTYSEEKVIRYLYDRKLIW</sequence>
<keyword evidence="1" id="KW-0028">Amino-acid biosynthesis</keyword>
<evidence type="ECO:0000259" key="3">
    <source>
        <dbReference type="Pfam" id="PF08501"/>
    </source>
</evidence>
<dbReference type="SUPFAM" id="SSF51735">
    <property type="entry name" value="NAD(P)-binding Rossmann-fold domains"/>
    <property type="match status" value="1"/>
</dbReference>
<feature type="binding site" evidence="1">
    <location>
        <position position="103"/>
    </location>
    <ligand>
        <name>shikimate</name>
        <dbReference type="ChEBI" id="CHEBI:36208"/>
    </ligand>
</feature>
<dbReference type="InterPro" id="IPR036291">
    <property type="entry name" value="NAD(P)-bd_dom_sf"/>
</dbReference>
<accession>A0A7C5XFQ9</accession>
<dbReference type="GO" id="GO:0004764">
    <property type="term" value="F:shikimate 3-dehydrogenase (NADP+) activity"/>
    <property type="evidence" value="ECO:0007669"/>
    <property type="project" value="UniProtKB-UniRule"/>
</dbReference>
<feature type="binding site" evidence="1">
    <location>
        <begin position="127"/>
        <end position="131"/>
    </location>
    <ligand>
        <name>NADP(+)</name>
        <dbReference type="ChEBI" id="CHEBI:58349"/>
    </ligand>
</feature>
<feature type="active site" description="Proton acceptor" evidence="1">
    <location>
        <position position="71"/>
    </location>
</feature>
<feature type="binding site" evidence="1">
    <location>
        <position position="229"/>
    </location>
    <ligand>
        <name>NADP(+)</name>
        <dbReference type="ChEBI" id="CHEBI:58349"/>
    </ligand>
</feature>
<dbReference type="Gene3D" id="3.40.50.10860">
    <property type="entry name" value="Leucine Dehydrogenase, chain A, domain 1"/>
    <property type="match status" value="1"/>
</dbReference>
<dbReference type="EC" id="1.1.1.25" evidence="1"/>
<evidence type="ECO:0000259" key="2">
    <source>
        <dbReference type="Pfam" id="PF01488"/>
    </source>
</evidence>
<evidence type="ECO:0000256" key="1">
    <source>
        <dbReference type="HAMAP-Rule" id="MF_00222"/>
    </source>
</evidence>
<keyword evidence="1" id="KW-0560">Oxidoreductase</keyword>
<feature type="binding site" evidence="1">
    <location>
        <position position="208"/>
    </location>
    <ligand>
        <name>shikimate</name>
        <dbReference type="ChEBI" id="CHEBI:36208"/>
    </ligand>
</feature>
<dbReference type="GO" id="GO:0008652">
    <property type="term" value="P:amino acid biosynthetic process"/>
    <property type="evidence" value="ECO:0007669"/>
    <property type="project" value="UniProtKB-KW"/>
</dbReference>
<comment type="pathway">
    <text evidence="1">Metabolic intermediate biosynthesis; chorismate biosynthesis; chorismate from D-erythrose 4-phosphate and phosphoenolpyruvate: step 4/7.</text>
</comment>
<feature type="binding site" evidence="1">
    <location>
        <begin position="21"/>
        <end position="23"/>
    </location>
    <ligand>
        <name>shikimate</name>
        <dbReference type="ChEBI" id="CHEBI:36208"/>
    </ligand>
</feature>
<dbReference type="Pfam" id="PF08501">
    <property type="entry name" value="Shikimate_dh_N"/>
    <property type="match status" value="1"/>
</dbReference>
<keyword evidence="1" id="KW-0057">Aromatic amino acid biosynthesis</keyword>
<evidence type="ECO:0000313" key="4">
    <source>
        <dbReference type="EMBL" id="HHP81139.1"/>
    </source>
</evidence>
<dbReference type="AlphaFoldDB" id="A0A7C5XFQ9"/>
<feature type="binding site" evidence="1">
    <location>
        <position position="92"/>
    </location>
    <ligand>
        <name>shikimate</name>
        <dbReference type="ChEBI" id="CHEBI:36208"/>
    </ligand>
</feature>
<feature type="domain" description="Quinate/shikimate 5-dehydrogenase/glutamyl-tRNA reductase" evidence="2">
    <location>
        <begin position="113"/>
        <end position="192"/>
    </location>
</feature>
<dbReference type="GO" id="GO:0019632">
    <property type="term" value="P:shikimate metabolic process"/>
    <property type="evidence" value="ECO:0007669"/>
    <property type="project" value="TreeGrafter"/>
</dbReference>
<comment type="catalytic activity">
    <reaction evidence="1">
        <text>shikimate + NADP(+) = 3-dehydroshikimate + NADPH + H(+)</text>
        <dbReference type="Rhea" id="RHEA:17737"/>
        <dbReference type="ChEBI" id="CHEBI:15378"/>
        <dbReference type="ChEBI" id="CHEBI:16630"/>
        <dbReference type="ChEBI" id="CHEBI:36208"/>
        <dbReference type="ChEBI" id="CHEBI:57783"/>
        <dbReference type="ChEBI" id="CHEBI:58349"/>
        <dbReference type="EC" id="1.1.1.25"/>
    </reaction>
</comment>
<protein>
    <recommendedName>
        <fullName evidence="1">Shikimate dehydrogenase (NADP(+))</fullName>
        <shortName evidence="1">SDH</shortName>
        <ecNumber evidence="1">1.1.1.25</ecNumber>
    </recommendedName>
</protein>
<dbReference type="UniPathway" id="UPA00053">
    <property type="reaction ID" value="UER00087"/>
</dbReference>